<keyword evidence="2" id="KW-1185">Reference proteome</keyword>
<dbReference type="EMBL" id="JAFREP010000004">
    <property type="protein sequence ID" value="MBO1318007.1"/>
    <property type="molecule type" value="Genomic_DNA"/>
</dbReference>
<comment type="caution">
    <text evidence="1">The sequence shown here is derived from an EMBL/GenBank/DDBJ whole genome shotgun (WGS) entry which is preliminary data.</text>
</comment>
<evidence type="ECO:0000313" key="1">
    <source>
        <dbReference type="EMBL" id="MBO1318007.1"/>
    </source>
</evidence>
<dbReference type="Proteomes" id="UP000664417">
    <property type="component" value="Unassembled WGS sequence"/>
</dbReference>
<keyword evidence="1" id="KW-0808">Transferase</keyword>
<dbReference type="GO" id="GO:0032259">
    <property type="term" value="P:methylation"/>
    <property type="evidence" value="ECO:0007669"/>
    <property type="project" value="UniProtKB-KW"/>
</dbReference>
<dbReference type="Pfam" id="PF05711">
    <property type="entry name" value="TylF"/>
    <property type="match status" value="1"/>
</dbReference>
<proteinExistence type="predicted"/>
<dbReference type="PANTHER" id="PTHR40036:SF1">
    <property type="entry name" value="MACROCIN O-METHYLTRANSFERASE"/>
    <property type="match status" value="1"/>
</dbReference>
<dbReference type="PANTHER" id="PTHR40036">
    <property type="entry name" value="MACROCIN O-METHYLTRANSFERASE"/>
    <property type="match status" value="1"/>
</dbReference>
<reference evidence="1" key="1">
    <citation type="submission" date="2021-03" db="EMBL/GenBank/DDBJ databases">
        <authorList>
            <person name="Wang G."/>
        </authorList>
    </citation>
    <scope>NUCLEOTIDE SEQUENCE</scope>
    <source>
        <strain evidence="1">KCTC 12899</strain>
    </source>
</reference>
<keyword evidence="1" id="KW-0489">Methyltransferase</keyword>
<sequence>MIQLPDFQRAFDYENNFYLSAHPSRFAKFLAHADLFRKIQHLKGAVVECGVFKGTSLIGLATLRHLLDQNAARPIIGFDTFDLFPETQFEADQAKRQGFIDEAGDQSIGVDQLHQVLRHKGIDQNIALVAGDILHTLPAWCSANPDQMIALINLDTDIYEPAQIILEYLWPRLEPGGILLLDDYGVFPGETQAADEFFGPLGLTIASLPYRETPRYVVKPHTDS</sequence>
<dbReference type="SUPFAM" id="SSF53335">
    <property type="entry name" value="S-adenosyl-L-methionine-dependent methyltransferases"/>
    <property type="match status" value="1"/>
</dbReference>
<dbReference type="Gene3D" id="3.40.50.150">
    <property type="entry name" value="Vaccinia Virus protein VP39"/>
    <property type="match status" value="1"/>
</dbReference>
<accession>A0A8J7Q081</accession>
<dbReference type="AlphaFoldDB" id="A0A8J7Q081"/>
<dbReference type="GO" id="GO:0008168">
    <property type="term" value="F:methyltransferase activity"/>
    <property type="evidence" value="ECO:0007669"/>
    <property type="project" value="UniProtKB-KW"/>
</dbReference>
<organism evidence="1 2">
    <name type="scientific">Acanthopleuribacter pedis</name>
    <dbReference type="NCBI Taxonomy" id="442870"/>
    <lineage>
        <taxon>Bacteria</taxon>
        <taxon>Pseudomonadati</taxon>
        <taxon>Acidobacteriota</taxon>
        <taxon>Holophagae</taxon>
        <taxon>Acanthopleuribacterales</taxon>
        <taxon>Acanthopleuribacteraceae</taxon>
        <taxon>Acanthopleuribacter</taxon>
    </lineage>
</organism>
<dbReference type="InterPro" id="IPR029063">
    <property type="entry name" value="SAM-dependent_MTases_sf"/>
</dbReference>
<protein>
    <submittedName>
        <fullName evidence="1">Class I SAM-dependent methyltransferase</fullName>
    </submittedName>
</protein>
<name>A0A8J7Q081_9BACT</name>
<evidence type="ECO:0000313" key="2">
    <source>
        <dbReference type="Proteomes" id="UP000664417"/>
    </source>
</evidence>
<gene>
    <name evidence="1" type="ORF">J3U88_05995</name>
</gene>
<dbReference type="RefSeq" id="WP_207857559.1">
    <property type="nucleotide sequence ID" value="NZ_JAFREP010000004.1"/>
</dbReference>
<dbReference type="InterPro" id="IPR008884">
    <property type="entry name" value="TylF_MeTrfase"/>
</dbReference>